<dbReference type="InterPro" id="IPR029052">
    <property type="entry name" value="Metallo-depent_PP-like"/>
</dbReference>
<dbReference type="Proteomes" id="UP000816034">
    <property type="component" value="Unassembled WGS sequence"/>
</dbReference>
<proteinExistence type="predicted"/>
<dbReference type="RefSeq" id="XP_044550668.1">
    <property type="nucleotide sequence ID" value="XM_044691837.1"/>
</dbReference>
<evidence type="ECO:0000313" key="1">
    <source>
        <dbReference type="EMBL" id="KAG2386676.1"/>
    </source>
</evidence>
<comment type="caution">
    <text evidence="1">The sequence shown here is derived from an EMBL/GenBank/DDBJ whole genome shotgun (WGS) entry which is preliminary data.</text>
</comment>
<dbReference type="Gene3D" id="3.60.21.10">
    <property type="match status" value="1"/>
</dbReference>
<dbReference type="SUPFAM" id="SSF56300">
    <property type="entry name" value="Metallo-dependent phosphatases"/>
    <property type="match status" value="1"/>
</dbReference>
<dbReference type="EMBL" id="PYSW02000015">
    <property type="protein sequence ID" value="KAG2386676.1"/>
    <property type="molecule type" value="Genomic_DNA"/>
</dbReference>
<dbReference type="InterPro" id="IPR051693">
    <property type="entry name" value="UPF0046_metallophosphoest"/>
</dbReference>
<dbReference type="AlphaFoldDB" id="A0AA88GVM6"/>
<keyword evidence="2" id="KW-1185">Reference proteome</keyword>
<gene>
    <name evidence="1" type="ORF">C9374_002420</name>
</gene>
<organism evidence="1 2">
    <name type="scientific">Naegleria lovaniensis</name>
    <name type="common">Amoeba</name>
    <dbReference type="NCBI Taxonomy" id="51637"/>
    <lineage>
        <taxon>Eukaryota</taxon>
        <taxon>Discoba</taxon>
        <taxon>Heterolobosea</taxon>
        <taxon>Tetramitia</taxon>
        <taxon>Eutetramitia</taxon>
        <taxon>Vahlkampfiidae</taxon>
        <taxon>Naegleria</taxon>
    </lineage>
</organism>
<reference evidence="1 2" key="1">
    <citation type="journal article" date="2018" name="BMC Genomics">
        <title>The genome of Naegleria lovaniensis, the basis for a comparative approach to unravel pathogenicity factors of the human pathogenic amoeba N. fowleri.</title>
        <authorList>
            <person name="Liechti N."/>
            <person name="Schurch N."/>
            <person name="Bruggmann R."/>
            <person name="Wittwer M."/>
        </authorList>
    </citation>
    <scope>NUCLEOTIDE SEQUENCE [LARGE SCALE GENOMIC DNA]</scope>
    <source>
        <strain evidence="1 2">ATCC 30569</strain>
    </source>
</reference>
<dbReference type="PANTHER" id="PTHR12905:SF0">
    <property type="entry name" value="CALCINEURIN-LIKE PHOSPHOESTERASE DOMAIN-CONTAINING PROTEIN"/>
    <property type="match status" value="1"/>
</dbReference>
<sequence length="334" mass="38338">MLRMDSVIVSNTTQIATQPIALGFNIVMMNDENPNNQDGQNSQLYSECDNKDRDQVRFIVMSDSHQFYKNHLKHLSDVLLKQNSKFGEVLLKQKIHHENDSGNDPHCCQQLLLLDQEQHHHSNKHNKQYNVLLHCGDFGFYGKEKSLHNFNNEFLANVKDMFDAIIVILGNHDHPFMEAMDFNVANFKHLYLSNATHLLFDSAVSLFNDRVKIHGVSWQSKEEHTFCFHQYPSELHEELVQRLKMKKLLKIEKDTNILLSHEPPQGNLDDGSGSKALSQYILNASGQALKVVAFGHVHSKYGYETTKAKGNRTVHMINAAVNMSNAPVYFDYFL</sequence>
<protein>
    <recommendedName>
        <fullName evidence="3">Calcineurin-like phosphoesterase domain-containing protein</fullName>
    </recommendedName>
</protein>
<name>A0AA88GVM6_NAELO</name>
<dbReference type="GeneID" id="68094876"/>
<evidence type="ECO:0008006" key="3">
    <source>
        <dbReference type="Google" id="ProtNLM"/>
    </source>
</evidence>
<accession>A0AA88GVM6</accession>
<dbReference type="PANTHER" id="PTHR12905">
    <property type="entry name" value="METALLOPHOSPHOESTERASE"/>
    <property type="match status" value="1"/>
</dbReference>
<evidence type="ECO:0000313" key="2">
    <source>
        <dbReference type="Proteomes" id="UP000816034"/>
    </source>
</evidence>